<sequence>MARSVVSVWCFAPENGMMFCTQTKVLFTISIDSGQLFRINQSKSVFIEDEEDGNKVQQLNKESTTEPEELPEELYSILEA</sequence>
<reference evidence="2" key="1">
    <citation type="submission" date="2023-12" db="EMBL/GenBank/DDBJ databases">
        <title>Genome assembly of Anisodus tanguticus.</title>
        <authorList>
            <person name="Wang Y.-J."/>
        </authorList>
    </citation>
    <scope>NUCLEOTIDE SEQUENCE</scope>
    <source>
        <strain evidence="2">KB-2021</strain>
        <tissue evidence="2">Leaf</tissue>
    </source>
</reference>
<keyword evidence="3" id="KW-1185">Reference proteome</keyword>
<name>A0AAE1RXD3_9SOLA</name>
<proteinExistence type="predicted"/>
<dbReference type="Proteomes" id="UP001291623">
    <property type="component" value="Unassembled WGS sequence"/>
</dbReference>
<dbReference type="EMBL" id="JAVYJV010000011">
    <property type="protein sequence ID" value="KAK4358817.1"/>
    <property type="molecule type" value="Genomic_DNA"/>
</dbReference>
<evidence type="ECO:0000313" key="2">
    <source>
        <dbReference type="EMBL" id="KAK4358817.1"/>
    </source>
</evidence>
<comment type="caution">
    <text evidence="2">The sequence shown here is derived from an EMBL/GenBank/DDBJ whole genome shotgun (WGS) entry which is preliminary data.</text>
</comment>
<dbReference type="AlphaFoldDB" id="A0AAE1RXD3"/>
<feature type="region of interest" description="Disordered" evidence="1">
    <location>
        <begin position="54"/>
        <end position="80"/>
    </location>
</feature>
<gene>
    <name evidence="2" type="ORF">RND71_021046</name>
</gene>
<accession>A0AAE1RXD3</accession>
<evidence type="ECO:0000256" key="1">
    <source>
        <dbReference type="SAM" id="MobiDB-lite"/>
    </source>
</evidence>
<evidence type="ECO:0000313" key="3">
    <source>
        <dbReference type="Proteomes" id="UP001291623"/>
    </source>
</evidence>
<protein>
    <submittedName>
        <fullName evidence="2">Uncharacterized protein</fullName>
    </submittedName>
</protein>
<organism evidence="2 3">
    <name type="scientific">Anisodus tanguticus</name>
    <dbReference type="NCBI Taxonomy" id="243964"/>
    <lineage>
        <taxon>Eukaryota</taxon>
        <taxon>Viridiplantae</taxon>
        <taxon>Streptophyta</taxon>
        <taxon>Embryophyta</taxon>
        <taxon>Tracheophyta</taxon>
        <taxon>Spermatophyta</taxon>
        <taxon>Magnoliopsida</taxon>
        <taxon>eudicotyledons</taxon>
        <taxon>Gunneridae</taxon>
        <taxon>Pentapetalae</taxon>
        <taxon>asterids</taxon>
        <taxon>lamiids</taxon>
        <taxon>Solanales</taxon>
        <taxon>Solanaceae</taxon>
        <taxon>Solanoideae</taxon>
        <taxon>Hyoscyameae</taxon>
        <taxon>Anisodus</taxon>
    </lineage>
</organism>